<feature type="compositionally biased region" description="Low complexity" evidence="1">
    <location>
        <begin position="138"/>
        <end position="153"/>
    </location>
</feature>
<gene>
    <name evidence="2" type="ORF">GSU10_00675</name>
</gene>
<organism evidence="2 3">
    <name type="scientific">Rathayibacter tanaceti</name>
    <dbReference type="NCBI Taxonomy" id="1671680"/>
    <lineage>
        <taxon>Bacteria</taxon>
        <taxon>Bacillati</taxon>
        <taxon>Actinomycetota</taxon>
        <taxon>Actinomycetes</taxon>
        <taxon>Micrococcales</taxon>
        <taxon>Microbacteriaceae</taxon>
        <taxon>Rathayibacter</taxon>
    </lineage>
</organism>
<evidence type="ECO:0000256" key="1">
    <source>
        <dbReference type="SAM" id="MobiDB-lite"/>
    </source>
</evidence>
<proteinExistence type="predicted"/>
<dbReference type="KEGG" id="rte:GSU10_00675"/>
<name>A0AAE6RL74_9MICO</name>
<feature type="region of interest" description="Disordered" evidence="1">
    <location>
        <begin position="260"/>
        <end position="283"/>
    </location>
</feature>
<feature type="region of interest" description="Disordered" evidence="1">
    <location>
        <begin position="1"/>
        <end position="87"/>
    </location>
</feature>
<sequence length="283" mass="31081">MHRRTGRRFADAPDPAGSVTRRPPGSWPAANDARHVARRQGLLAPSDPLAPATPRDHDRDPAALGSDRPPHTLRLEGGRPPAFDADDYRGRNVVERGFTLFTQWRGLATRYDNLALAYRAAAILHAITLWTRTLSDTPSAPRPGRGSRSSAGRLVAQCHRRRVDHRSDAHGLVGESRCLAGRERDGDGRRLARRELHTGARDGSAEVASRLVHQCALAESVRPPRLRLCCRRAGGTVDVDVREEVAAREPTGAVVRRHVRGECPGHGRRDGVRQRDRGGEGRS</sequence>
<accession>A0AAE6RL74</accession>
<feature type="compositionally biased region" description="Basic and acidic residues" evidence="1">
    <location>
        <begin position="68"/>
        <end position="77"/>
    </location>
</feature>
<dbReference type="Proteomes" id="UP000465031">
    <property type="component" value="Chromosome"/>
</dbReference>
<dbReference type="EMBL" id="CP047186">
    <property type="protein sequence ID" value="QHC56862.1"/>
    <property type="molecule type" value="Genomic_DNA"/>
</dbReference>
<evidence type="ECO:0000313" key="3">
    <source>
        <dbReference type="Proteomes" id="UP000465031"/>
    </source>
</evidence>
<feature type="region of interest" description="Disordered" evidence="1">
    <location>
        <begin position="135"/>
        <end position="154"/>
    </location>
</feature>
<dbReference type="AlphaFoldDB" id="A0AAE6RL74"/>
<reference evidence="3" key="1">
    <citation type="submission" date="2019-12" db="EMBL/GenBank/DDBJ databases">
        <title>Complete and draft genome sequences of new strains and members of some known species of the genus Rathayibacter isolated from plants.</title>
        <authorList>
            <person name="Tarlachkov S.V."/>
            <person name="Starodumova I.P."/>
            <person name="Dorofeeva L.V."/>
            <person name="Prisyazhnaya N.V."/>
            <person name="Leyn S."/>
            <person name="Zlamal J."/>
            <person name="Elan M."/>
            <person name="Osterman A.L."/>
            <person name="Nadler S."/>
            <person name="Subbotin S.A."/>
            <person name="Evtushenko L.I."/>
        </authorList>
    </citation>
    <scope>NUCLEOTIDE SEQUENCE [LARGE SCALE GENOMIC DNA]</scope>
    <source>
        <strain evidence="3">VKM Ac-2761</strain>
    </source>
</reference>
<protein>
    <submittedName>
        <fullName evidence="2">Transposase</fullName>
    </submittedName>
</protein>
<evidence type="ECO:0000313" key="2">
    <source>
        <dbReference type="EMBL" id="QHC56862.1"/>
    </source>
</evidence>